<keyword evidence="2" id="KW-0812">Transmembrane</keyword>
<evidence type="ECO:0000313" key="4">
    <source>
        <dbReference type="Proteomes" id="UP001501638"/>
    </source>
</evidence>
<evidence type="ECO:0000256" key="1">
    <source>
        <dbReference type="SAM" id="MobiDB-lite"/>
    </source>
</evidence>
<proteinExistence type="predicted"/>
<gene>
    <name evidence="3" type="ORF">GCM10010405_23990</name>
</gene>
<dbReference type="Proteomes" id="UP001501638">
    <property type="component" value="Unassembled WGS sequence"/>
</dbReference>
<feature type="compositionally biased region" description="Basic and acidic residues" evidence="1">
    <location>
        <begin position="80"/>
        <end position="93"/>
    </location>
</feature>
<organism evidence="3 4">
    <name type="scientific">Streptomyces macrosporus</name>
    <dbReference type="NCBI Taxonomy" id="44032"/>
    <lineage>
        <taxon>Bacteria</taxon>
        <taxon>Bacillati</taxon>
        <taxon>Actinomycetota</taxon>
        <taxon>Actinomycetes</taxon>
        <taxon>Kitasatosporales</taxon>
        <taxon>Streptomycetaceae</taxon>
        <taxon>Streptomyces</taxon>
    </lineage>
</organism>
<evidence type="ECO:0000313" key="3">
    <source>
        <dbReference type="EMBL" id="GAA2439835.1"/>
    </source>
</evidence>
<comment type="caution">
    <text evidence="3">The sequence shown here is derived from an EMBL/GenBank/DDBJ whole genome shotgun (WGS) entry which is preliminary data.</text>
</comment>
<reference evidence="4" key="1">
    <citation type="journal article" date="2019" name="Int. J. Syst. Evol. Microbiol.">
        <title>The Global Catalogue of Microorganisms (GCM) 10K type strain sequencing project: providing services to taxonomists for standard genome sequencing and annotation.</title>
        <authorList>
            <consortium name="The Broad Institute Genomics Platform"/>
            <consortium name="The Broad Institute Genome Sequencing Center for Infectious Disease"/>
            <person name="Wu L."/>
            <person name="Ma J."/>
        </authorList>
    </citation>
    <scope>NUCLEOTIDE SEQUENCE [LARGE SCALE GENOMIC DNA]</scope>
    <source>
        <strain evidence="4">JCM 6305</strain>
    </source>
</reference>
<keyword evidence="2" id="KW-1133">Transmembrane helix</keyword>
<keyword evidence="4" id="KW-1185">Reference proteome</keyword>
<feature type="transmembrane region" description="Helical" evidence="2">
    <location>
        <begin position="103"/>
        <end position="128"/>
    </location>
</feature>
<accession>A0ABP5WY07</accession>
<feature type="region of interest" description="Disordered" evidence="1">
    <location>
        <begin position="1"/>
        <end position="95"/>
    </location>
</feature>
<dbReference type="EMBL" id="BAAASZ010000018">
    <property type="protein sequence ID" value="GAA2439835.1"/>
    <property type="molecule type" value="Genomic_DNA"/>
</dbReference>
<evidence type="ECO:0000256" key="2">
    <source>
        <dbReference type="SAM" id="Phobius"/>
    </source>
</evidence>
<keyword evidence="2" id="KW-0472">Membrane</keyword>
<name>A0ABP5WY07_9ACTN</name>
<protein>
    <submittedName>
        <fullName evidence="3">Uncharacterized protein</fullName>
    </submittedName>
</protein>
<sequence length="133" mass="13817">MDDRESNAHLAVVSVGVDDGEDGEVTAMSSDETDGLRDGERCPPSGEATNAGPVPSQSRAQTVDGGDQRSTPSAGGADPAADRDEEQQHERGFWSRQHRKLEIAGTALTVVAGIVGLVFLQAISFGVVGSLRA</sequence>